<dbReference type="Proteomes" id="UP000674179">
    <property type="component" value="Chromosome 6"/>
</dbReference>
<dbReference type="OrthoDB" id="266816at2759"/>
<evidence type="ECO:0000313" key="2">
    <source>
        <dbReference type="EMBL" id="KAG5485972.1"/>
    </source>
</evidence>
<evidence type="ECO:0000256" key="1">
    <source>
        <dbReference type="SAM" id="MobiDB-lite"/>
    </source>
</evidence>
<feature type="region of interest" description="Disordered" evidence="1">
    <location>
        <begin position="371"/>
        <end position="442"/>
    </location>
</feature>
<dbReference type="AlphaFoldDB" id="A0A836HGV3"/>
<comment type="caution">
    <text evidence="2">The sequence shown here is derived from an EMBL/GenBank/DDBJ whole genome shotgun (WGS) entry which is preliminary data.</text>
</comment>
<proteinExistence type="predicted"/>
<dbReference type="KEGG" id="lenr:94174717"/>
<dbReference type="RefSeq" id="XP_067695697.1">
    <property type="nucleotide sequence ID" value="XM_067839207.1"/>
</dbReference>
<gene>
    <name evidence="2" type="ORF">CUR178_07566</name>
</gene>
<reference evidence="2 3" key="1">
    <citation type="submission" date="2021-02" db="EMBL/GenBank/DDBJ databases">
        <title>Leishmania (Mundinia) enrietti genome sequencing and assembly.</title>
        <authorList>
            <person name="Almutairi H."/>
            <person name="Gatherer D."/>
        </authorList>
    </citation>
    <scope>NUCLEOTIDE SEQUENCE [LARGE SCALE GENOMIC DNA]</scope>
    <source>
        <strain evidence="2">CUR178</strain>
    </source>
</reference>
<dbReference type="EMBL" id="JAFHKP010000006">
    <property type="protein sequence ID" value="KAG5485972.1"/>
    <property type="molecule type" value="Genomic_DNA"/>
</dbReference>
<feature type="region of interest" description="Disordered" evidence="1">
    <location>
        <begin position="635"/>
        <end position="656"/>
    </location>
</feature>
<organism evidence="2 3">
    <name type="scientific">Leishmania enriettii</name>
    <dbReference type="NCBI Taxonomy" id="5663"/>
    <lineage>
        <taxon>Eukaryota</taxon>
        <taxon>Discoba</taxon>
        <taxon>Euglenozoa</taxon>
        <taxon>Kinetoplastea</taxon>
        <taxon>Metakinetoplastina</taxon>
        <taxon>Trypanosomatida</taxon>
        <taxon>Trypanosomatidae</taxon>
        <taxon>Leishmaniinae</taxon>
        <taxon>Leishmania</taxon>
    </lineage>
</organism>
<keyword evidence="3" id="KW-1185">Reference proteome</keyword>
<name>A0A836HGV3_LEIEN</name>
<evidence type="ECO:0000313" key="3">
    <source>
        <dbReference type="Proteomes" id="UP000674179"/>
    </source>
</evidence>
<dbReference type="GeneID" id="94174717"/>
<accession>A0A836HGV3</accession>
<sequence length="784" mass="84707">MKLFLTAVDRLSSSAGGDSALTDRVLLFDPGAWSCAGASEMALANVSASSVARQVYQRVVPPQLPHAAVEGAVYFRYGPRPSPPLDSFLFHKRCLFAGHGSSGASPAAAALPACASASLVLPLSSSSSSLDIAAASPPIEQQRALTAGASDSAIEYDSLLALWLKKLLSDTDSSVIVTALLLFVEGAAIDMVTGSEMCTPFKADSGTARRLRTHQDAAAFLRACECTVHHSAAKVPRCPYHICIAVLVGPPHSDPGKASSTTFLDVASTAPESADANAQVRLREQTSIFAQLLGVEATEATPLTSLLKRSPANQRWLDLLQSCELSRAHLVGLFNVACGASHDPFHHSDTKEDGVEPFALASALRQRALSEAASNGVLRPEPPRPSHAQSRAAPPRVSPTTGNAIAPSLAPDSPLEAHSSGGQQQRSTRLPPLRRGTETPRGAAVLGAQVRRAERRHAAFGVVPHRDRFLDLLGRIEREQHRSRLVLSSAERRARELAEMRWIVHARPPGKSIRTVMRWLAHNVTHASRPEEQQEQLLALPRHPPPPPPLNAALFAAAIRQLSTTATRQKPFITPTHTPQLTFPSSATLADSFSARYNASPSFCAAAGSPSQNQSAQQAHFASLHAVVHRHTIAKQGRRCPSHSTPFSPAKDPTQGRKCVSARRFSAVEAALLARMQSARPRHFPRDSPHKGRAERLYPLVRAYHVVMNEQDALMAEELMARSHVEYRERNCRKALSGAHAEGVKRAFASWQSEAGAQQHQPRAPVTIRVRSAQPRPSRIFFQY</sequence>
<protein>
    <submittedName>
        <fullName evidence="2">Uncharacterized protein</fullName>
    </submittedName>
</protein>